<dbReference type="EC" id="3.1.-.-" evidence="6"/>
<dbReference type="PANTHER" id="PTHR35901">
    <property type="entry name" value="RIBONUCLEASE VAPC3"/>
    <property type="match status" value="1"/>
</dbReference>
<dbReference type="InterPro" id="IPR044153">
    <property type="entry name" value="PIN_Pae0151-like"/>
</dbReference>
<evidence type="ECO:0000256" key="4">
    <source>
        <dbReference type="ARBA" id="ARBA00022801"/>
    </source>
</evidence>
<dbReference type="CDD" id="cd09873">
    <property type="entry name" value="PIN_Pae0151-like"/>
    <property type="match status" value="1"/>
</dbReference>
<proteinExistence type="inferred from homology"/>
<dbReference type="InterPro" id="IPR051619">
    <property type="entry name" value="TypeII_TA_RNase_PINc/VapC"/>
</dbReference>
<comment type="similarity">
    <text evidence="6">Belongs to the PINc/VapC protein family.</text>
</comment>
<feature type="domain" description="PIN" evidence="7">
    <location>
        <begin position="4"/>
        <end position="122"/>
    </location>
</feature>
<dbReference type="InterPro" id="IPR029060">
    <property type="entry name" value="PIN-like_dom_sf"/>
</dbReference>
<dbReference type="GO" id="GO:0004540">
    <property type="term" value="F:RNA nuclease activity"/>
    <property type="evidence" value="ECO:0007669"/>
    <property type="project" value="InterPro"/>
</dbReference>
<protein>
    <recommendedName>
        <fullName evidence="6">Ribonuclease VapC</fullName>
        <shortName evidence="6">RNase VapC</shortName>
        <ecNumber evidence="6">3.1.-.-</ecNumber>
    </recommendedName>
    <alternativeName>
        <fullName evidence="6">Toxin VapC</fullName>
    </alternativeName>
</protein>
<dbReference type="Gene3D" id="3.40.50.1010">
    <property type="entry name" value="5'-nuclease"/>
    <property type="match status" value="1"/>
</dbReference>
<name>A0A0G1G2F3_9BACT</name>
<gene>
    <name evidence="6" type="primary">vapC</name>
    <name evidence="8" type="ORF">UV68_C0027G0011</name>
</gene>
<keyword evidence="3 6" id="KW-0479">Metal-binding</keyword>
<keyword evidence="6" id="KW-0800">Toxin</keyword>
<dbReference type="GO" id="GO:0016787">
    <property type="term" value="F:hydrolase activity"/>
    <property type="evidence" value="ECO:0007669"/>
    <property type="project" value="UniProtKB-KW"/>
</dbReference>
<dbReference type="SUPFAM" id="SSF88723">
    <property type="entry name" value="PIN domain-like"/>
    <property type="match status" value="1"/>
</dbReference>
<organism evidence="8 9">
    <name type="scientific">Candidatus Collierbacteria bacterium GW2011_GWC2_43_12</name>
    <dbReference type="NCBI Taxonomy" id="1618390"/>
    <lineage>
        <taxon>Bacteria</taxon>
        <taxon>Candidatus Collieribacteriota</taxon>
    </lineage>
</organism>
<evidence type="ECO:0000256" key="6">
    <source>
        <dbReference type="HAMAP-Rule" id="MF_00265"/>
    </source>
</evidence>
<evidence type="ECO:0000259" key="7">
    <source>
        <dbReference type="Pfam" id="PF01850"/>
    </source>
</evidence>
<comment type="cofactor">
    <cofactor evidence="6">
        <name>Mg(2+)</name>
        <dbReference type="ChEBI" id="CHEBI:18420"/>
    </cofactor>
</comment>
<comment type="caution">
    <text evidence="8">The sequence shown here is derived from an EMBL/GenBank/DDBJ whole genome shotgun (WGS) entry which is preliminary data.</text>
</comment>
<dbReference type="Pfam" id="PF01850">
    <property type="entry name" value="PIN"/>
    <property type="match status" value="1"/>
</dbReference>
<keyword evidence="5 6" id="KW-0460">Magnesium</keyword>
<dbReference type="GO" id="GO:0000287">
    <property type="term" value="F:magnesium ion binding"/>
    <property type="evidence" value="ECO:0007669"/>
    <property type="project" value="UniProtKB-UniRule"/>
</dbReference>
<evidence type="ECO:0000256" key="1">
    <source>
        <dbReference type="ARBA" id="ARBA00022649"/>
    </source>
</evidence>
<sequence length="143" mass="15756">MNSVVLDTSVVIKWLNQSSEENIDKADEIMEAALRGKIKLFAPELARYECGNVLLKGKKMNPSEAQIVLGTAYALPITFISESEDMAKETFEIAFGMGITYYDAAFLCLAKKIDATLVTENIKHQAESKGIKVVSLSEYIVVS</sequence>
<dbReference type="Proteomes" id="UP000033980">
    <property type="component" value="Unassembled WGS sequence"/>
</dbReference>
<evidence type="ECO:0000256" key="3">
    <source>
        <dbReference type="ARBA" id="ARBA00022723"/>
    </source>
</evidence>
<dbReference type="EMBL" id="LCFK01000027">
    <property type="protein sequence ID" value="KKS93103.1"/>
    <property type="molecule type" value="Genomic_DNA"/>
</dbReference>
<keyword evidence="4 6" id="KW-0378">Hydrolase</keyword>
<accession>A0A0G1G2F3</accession>
<evidence type="ECO:0000256" key="5">
    <source>
        <dbReference type="ARBA" id="ARBA00022842"/>
    </source>
</evidence>
<evidence type="ECO:0000313" key="9">
    <source>
        <dbReference type="Proteomes" id="UP000033980"/>
    </source>
</evidence>
<feature type="binding site" evidence="6">
    <location>
        <position position="7"/>
    </location>
    <ligand>
        <name>Mg(2+)</name>
        <dbReference type="ChEBI" id="CHEBI:18420"/>
    </ligand>
</feature>
<dbReference type="GO" id="GO:0090729">
    <property type="term" value="F:toxin activity"/>
    <property type="evidence" value="ECO:0007669"/>
    <property type="project" value="UniProtKB-KW"/>
</dbReference>
<comment type="function">
    <text evidence="6">Toxic component of a toxin-antitoxin (TA) system. An RNase.</text>
</comment>
<evidence type="ECO:0000313" key="8">
    <source>
        <dbReference type="EMBL" id="KKS93103.1"/>
    </source>
</evidence>
<dbReference type="HAMAP" id="MF_00265">
    <property type="entry name" value="VapC_Nob1"/>
    <property type="match status" value="1"/>
</dbReference>
<dbReference type="InterPro" id="IPR002716">
    <property type="entry name" value="PIN_dom"/>
</dbReference>
<keyword evidence="2 6" id="KW-0540">Nuclease</keyword>
<evidence type="ECO:0000256" key="2">
    <source>
        <dbReference type="ARBA" id="ARBA00022722"/>
    </source>
</evidence>
<dbReference type="AlphaFoldDB" id="A0A0G1G2F3"/>
<keyword evidence="1 6" id="KW-1277">Toxin-antitoxin system</keyword>
<reference evidence="8 9" key="1">
    <citation type="journal article" date="2015" name="Nature">
        <title>rRNA introns, odd ribosomes, and small enigmatic genomes across a large radiation of phyla.</title>
        <authorList>
            <person name="Brown C.T."/>
            <person name="Hug L.A."/>
            <person name="Thomas B.C."/>
            <person name="Sharon I."/>
            <person name="Castelle C.J."/>
            <person name="Singh A."/>
            <person name="Wilkins M.J."/>
            <person name="Williams K.H."/>
            <person name="Banfield J.F."/>
        </authorList>
    </citation>
    <scope>NUCLEOTIDE SEQUENCE [LARGE SCALE GENOMIC DNA]</scope>
</reference>
<feature type="binding site" evidence="6">
    <location>
        <position position="103"/>
    </location>
    <ligand>
        <name>Mg(2+)</name>
        <dbReference type="ChEBI" id="CHEBI:18420"/>
    </ligand>
</feature>
<dbReference type="InterPro" id="IPR022907">
    <property type="entry name" value="VapC_family"/>
</dbReference>
<dbReference type="PANTHER" id="PTHR35901:SF1">
    <property type="entry name" value="EXONUCLEASE VAPC9"/>
    <property type="match status" value="1"/>
</dbReference>